<dbReference type="AlphaFoldDB" id="A0A6P3I3T9"/>
<feature type="compositionally biased region" description="Polar residues" evidence="1">
    <location>
        <begin position="281"/>
        <end position="292"/>
    </location>
</feature>
<proteinExistence type="predicted"/>
<feature type="region of interest" description="Disordered" evidence="1">
    <location>
        <begin position="141"/>
        <end position="173"/>
    </location>
</feature>
<accession>A0A6P3I3T9</accession>
<organism evidence="2 3">
    <name type="scientific">Bison bison bison</name>
    <name type="common">North American plains bison</name>
    <dbReference type="NCBI Taxonomy" id="43346"/>
    <lineage>
        <taxon>Eukaryota</taxon>
        <taxon>Metazoa</taxon>
        <taxon>Chordata</taxon>
        <taxon>Craniata</taxon>
        <taxon>Vertebrata</taxon>
        <taxon>Euteleostomi</taxon>
        <taxon>Mammalia</taxon>
        <taxon>Eutheria</taxon>
        <taxon>Laurasiatheria</taxon>
        <taxon>Artiodactyla</taxon>
        <taxon>Ruminantia</taxon>
        <taxon>Pecora</taxon>
        <taxon>Bovidae</taxon>
        <taxon>Bovinae</taxon>
        <taxon>Bison</taxon>
    </lineage>
</organism>
<reference evidence="3" key="1">
    <citation type="submission" date="2025-08" db="UniProtKB">
        <authorList>
            <consortium name="RefSeq"/>
        </authorList>
    </citation>
    <scope>IDENTIFICATION</scope>
    <source>
        <tissue evidence="3">Blood</tissue>
    </source>
</reference>
<dbReference type="KEGG" id="bbis:104996566"/>
<dbReference type="GeneID" id="104996566"/>
<feature type="region of interest" description="Disordered" evidence="1">
    <location>
        <begin position="270"/>
        <end position="348"/>
    </location>
</feature>
<gene>
    <name evidence="3" type="primary">LOC104996566</name>
</gene>
<evidence type="ECO:0000313" key="2">
    <source>
        <dbReference type="Proteomes" id="UP000515208"/>
    </source>
</evidence>
<dbReference type="Proteomes" id="UP000515208">
    <property type="component" value="Unplaced"/>
</dbReference>
<evidence type="ECO:0000256" key="1">
    <source>
        <dbReference type="SAM" id="MobiDB-lite"/>
    </source>
</evidence>
<feature type="compositionally biased region" description="Basic and acidic residues" evidence="1">
    <location>
        <begin position="294"/>
        <end position="318"/>
    </location>
</feature>
<dbReference type="OrthoDB" id="9042265at2759"/>
<feature type="region of interest" description="Disordered" evidence="1">
    <location>
        <begin position="1"/>
        <end position="33"/>
    </location>
</feature>
<dbReference type="RefSeq" id="XP_010849153.1">
    <property type="nucleotide sequence ID" value="XM_010850851.1"/>
</dbReference>
<keyword evidence="2" id="KW-1185">Reference proteome</keyword>
<name>A0A6P3I3T9_BISBB</name>
<protein>
    <submittedName>
        <fullName evidence="3">Uncharacterized protein LOC104996566</fullName>
    </submittedName>
</protein>
<feature type="compositionally biased region" description="Basic and acidic residues" evidence="1">
    <location>
        <begin position="157"/>
        <end position="171"/>
    </location>
</feature>
<sequence>MGLVPEAPAAQPRVGTASPQSGGEERAGPERPSALPLRLSLQIRHGSGAQAQRCPVGPEEAMGHSCLPMIRRVCGDPCALGPLRGPLCSARLCAPLLACLQTPSAFCLTVGEAGGSRQVVDVRYNAVSVVLFRPARFPSPALRSGVAAPSGPGPARRFPEGPRLAETRKPDSSYSLDYELHREDGPCSGYEHQGVPPLLHRVPVRIRRAYLGTGVKGRFSPHRAPRKSQLPPEIKLQTEELHCLRGELSHIKAQVDRLLEHVELMEQRRDQLPGTEDCEQNRGSRTQGSLCRTTEPRQEPRGPRAHLEADGSQEHTDLEAAGPASASPTGQESGVRPGLSVAGWNPSRRISSRHGPCLERFLKGLSAAPMPPILEPGRWKWRRGSARRARNPALVLLLALAQRLKHMPAM</sequence>
<evidence type="ECO:0000313" key="3">
    <source>
        <dbReference type="RefSeq" id="XP_010849153.1"/>
    </source>
</evidence>